<proteinExistence type="inferred from homology"/>
<dbReference type="SUPFAM" id="SSF53271">
    <property type="entry name" value="PRTase-like"/>
    <property type="match status" value="1"/>
</dbReference>
<dbReference type="InterPro" id="IPR029057">
    <property type="entry name" value="PRTase-like"/>
</dbReference>
<gene>
    <name evidence="4" type="ORF">KJB30_12675</name>
</gene>
<evidence type="ECO:0000313" key="5">
    <source>
        <dbReference type="Proteomes" id="UP000784128"/>
    </source>
</evidence>
<dbReference type="Proteomes" id="UP000784128">
    <property type="component" value="Unassembled WGS sequence"/>
</dbReference>
<protein>
    <submittedName>
        <fullName evidence="4">ComF family protein</fullName>
    </submittedName>
</protein>
<evidence type="ECO:0000259" key="2">
    <source>
        <dbReference type="Pfam" id="PF00156"/>
    </source>
</evidence>
<sequence>MRIWDSDVLTSPEGVKEKVFKPLLHAFLDMFFPPLCHVCHSFIPDADELHICPACRAQMMPLGRPFCSVCGIPFLGAGDDHLCGDCIRHPPAYDAARAAIAYAGPVCKLIHDFKYTHKVHLRRPLALLIIQHLNDVVAGHDWDLIIPVPLHVRRLRSRGFNQAVLLGELLARKWRLPMERRTLRRVRWTEPQINLPAVDRRDNVKGAFAVHDVARVAGKRVILLDDVMTTGSTVNECAAVLKKAGAERILVVTVARALPDSI</sequence>
<name>A0ABS5UAH0_9BACT</name>
<feature type="domain" description="Double zinc ribbon" evidence="3">
    <location>
        <begin position="27"/>
        <end position="86"/>
    </location>
</feature>
<dbReference type="PANTHER" id="PTHR47505">
    <property type="entry name" value="DNA UTILIZATION PROTEIN YHGH"/>
    <property type="match status" value="1"/>
</dbReference>
<reference evidence="4 5" key="1">
    <citation type="submission" date="2021-05" db="EMBL/GenBank/DDBJ databases">
        <title>The draft genome of Geobacter chapellei DSM 13688.</title>
        <authorList>
            <person name="Xu Z."/>
            <person name="Masuda Y."/>
            <person name="Itoh H."/>
            <person name="Senoo K."/>
        </authorList>
    </citation>
    <scope>NUCLEOTIDE SEQUENCE [LARGE SCALE GENOMIC DNA]</scope>
    <source>
        <strain evidence="4 5">DSM 13688</strain>
    </source>
</reference>
<comment type="caution">
    <text evidence="4">The sequence shown here is derived from an EMBL/GenBank/DDBJ whole genome shotgun (WGS) entry which is preliminary data.</text>
</comment>
<comment type="similarity">
    <text evidence="1">Belongs to the ComF/GntX family.</text>
</comment>
<dbReference type="InterPro" id="IPR051910">
    <property type="entry name" value="ComF/GntX_DNA_util-trans"/>
</dbReference>
<dbReference type="RefSeq" id="WP_214299840.1">
    <property type="nucleotide sequence ID" value="NZ_JAHDYS010000011.1"/>
</dbReference>
<dbReference type="PANTHER" id="PTHR47505:SF1">
    <property type="entry name" value="DNA UTILIZATION PROTEIN YHGH"/>
    <property type="match status" value="1"/>
</dbReference>
<dbReference type="CDD" id="cd06223">
    <property type="entry name" value="PRTases_typeI"/>
    <property type="match status" value="1"/>
</dbReference>
<dbReference type="EMBL" id="JAHDYS010000011">
    <property type="protein sequence ID" value="MBT1072645.1"/>
    <property type="molecule type" value="Genomic_DNA"/>
</dbReference>
<accession>A0ABS5UAH0</accession>
<evidence type="ECO:0000259" key="3">
    <source>
        <dbReference type="Pfam" id="PF18912"/>
    </source>
</evidence>
<dbReference type="Pfam" id="PF18912">
    <property type="entry name" value="DZR_2"/>
    <property type="match status" value="1"/>
</dbReference>
<dbReference type="InterPro" id="IPR044005">
    <property type="entry name" value="DZR_2"/>
</dbReference>
<evidence type="ECO:0000256" key="1">
    <source>
        <dbReference type="ARBA" id="ARBA00008007"/>
    </source>
</evidence>
<keyword evidence="5" id="KW-1185">Reference proteome</keyword>
<evidence type="ECO:0000313" key="4">
    <source>
        <dbReference type="EMBL" id="MBT1072645.1"/>
    </source>
</evidence>
<feature type="domain" description="Phosphoribosyltransferase" evidence="2">
    <location>
        <begin position="201"/>
        <end position="256"/>
    </location>
</feature>
<dbReference type="InterPro" id="IPR000836">
    <property type="entry name" value="PRTase_dom"/>
</dbReference>
<dbReference type="Pfam" id="PF00156">
    <property type="entry name" value="Pribosyltran"/>
    <property type="match status" value="1"/>
</dbReference>
<organism evidence="4 5">
    <name type="scientific">Pelotalea chapellei</name>
    <dbReference type="NCBI Taxonomy" id="44671"/>
    <lineage>
        <taxon>Bacteria</taxon>
        <taxon>Pseudomonadati</taxon>
        <taxon>Thermodesulfobacteriota</taxon>
        <taxon>Desulfuromonadia</taxon>
        <taxon>Geobacterales</taxon>
        <taxon>Geobacteraceae</taxon>
        <taxon>Pelotalea</taxon>
    </lineage>
</organism>
<dbReference type="Gene3D" id="3.40.50.2020">
    <property type="match status" value="1"/>
</dbReference>